<dbReference type="InterPro" id="IPR052913">
    <property type="entry name" value="Glycopeptide_resist_protein"/>
</dbReference>
<protein>
    <recommendedName>
        <fullName evidence="2">YoaR-like putative peptidoglycan binding domain-containing protein</fullName>
    </recommendedName>
</protein>
<evidence type="ECO:0000256" key="1">
    <source>
        <dbReference type="SAM" id="MobiDB-lite"/>
    </source>
</evidence>
<sequence>MSIFTVAGKKVVLMLAVIALVAITAIALFHIAYAGHVLPNIHIGSVDVGGLPVSVAEAKLEGRIQSFSAVGIPVTLDGQTQLVHLDRFGIRVDATAAVEQAAAVGRTGNFANQIKELYQVLSRPVVISSPLVTDEAALSNEIAGIAALYDQPGRDIRFVIKGTEVQILNDTKPGFVIDQQRLRNDLLNAAATLDFSAIAAQKILRQPHVDPQSVVDAVASVKRVIATPLTLIYQGSHYEVTPKELAGFLASSSEGNRLVVSFDTRAIAQYVASIAERVNTSAQSLQVIIKDNLVTSFTAPRAGRVLEEADTISLLRQALTSRLAGKEAVSELSLPVAVRQPVVDGSAADLGIKELIGSATTTFAGSPKNRIANIKNGTRFLTGILIAPDNEFSTIGALGEIDNTTGYLPELVIKGDRTVPEFGGGLCQVSTTLFRSVLNAGLPVTTRQNHSYRVSYYEKDAKGKYIGPGLDATIYSPRPDFRFKNDTGKNILIVGHVEGDLITFDLYGTKDGRRAVVDGPHTLSTIPAGSPIYVESDTIASTSKQLLEHAHAGGSAIATYTITYNDGHVETQEFKSYYRPWPERWLVGSDTPEAKQLNAESPAVSDNNTLSSEEL</sequence>
<feature type="compositionally biased region" description="Polar residues" evidence="1">
    <location>
        <begin position="604"/>
        <end position="615"/>
    </location>
</feature>
<dbReference type="InterPro" id="IPR007391">
    <property type="entry name" value="Vancomycin_resist_VanW"/>
</dbReference>
<name>A0A2M8LEH1_9BACT</name>
<dbReference type="EMBL" id="PFET01000009">
    <property type="protein sequence ID" value="PJE75844.1"/>
    <property type="molecule type" value="Genomic_DNA"/>
</dbReference>
<dbReference type="Pfam" id="PF12229">
    <property type="entry name" value="PG_binding_4"/>
    <property type="match status" value="1"/>
</dbReference>
<dbReference type="InterPro" id="IPR022029">
    <property type="entry name" value="YoaR-like_PG-bd"/>
</dbReference>
<evidence type="ECO:0000259" key="2">
    <source>
        <dbReference type="Pfam" id="PF12229"/>
    </source>
</evidence>
<comment type="caution">
    <text evidence="3">The sequence shown here is derived from an EMBL/GenBank/DDBJ whole genome shotgun (WGS) entry which is preliminary data.</text>
</comment>
<accession>A0A2M8LEH1</accession>
<dbReference type="AlphaFoldDB" id="A0A2M8LEH1"/>
<proteinExistence type="predicted"/>
<organism evidence="3 4">
    <name type="scientific">Candidatus Uhrbacteria bacterium CG10_big_fil_rev_8_21_14_0_10_48_11</name>
    <dbReference type="NCBI Taxonomy" id="1975037"/>
    <lineage>
        <taxon>Bacteria</taxon>
        <taxon>Candidatus Uhriibacteriota</taxon>
    </lineage>
</organism>
<evidence type="ECO:0000313" key="4">
    <source>
        <dbReference type="Proteomes" id="UP000231152"/>
    </source>
</evidence>
<dbReference type="PANTHER" id="PTHR35788">
    <property type="entry name" value="EXPORTED PROTEIN-RELATED"/>
    <property type="match status" value="1"/>
</dbReference>
<feature type="domain" description="YoaR-like putative peptidoglycan binding" evidence="2">
    <location>
        <begin position="85"/>
        <end position="191"/>
    </location>
</feature>
<dbReference type="Pfam" id="PF04294">
    <property type="entry name" value="VanW"/>
    <property type="match status" value="1"/>
</dbReference>
<gene>
    <name evidence="3" type="ORF">COV04_02775</name>
</gene>
<reference evidence="3 4" key="1">
    <citation type="submission" date="2017-09" db="EMBL/GenBank/DDBJ databases">
        <title>Depth-based differentiation of microbial function through sediment-hosted aquifers and enrichment of novel symbionts in the deep terrestrial subsurface.</title>
        <authorList>
            <person name="Probst A.J."/>
            <person name="Ladd B."/>
            <person name="Jarett J.K."/>
            <person name="Geller-Mcgrath D.E."/>
            <person name="Sieber C.M."/>
            <person name="Emerson J.B."/>
            <person name="Anantharaman K."/>
            <person name="Thomas B.C."/>
            <person name="Malmstrom R."/>
            <person name="Stieglmeier M."/>
            <person name="Klingl A."/>
            <person name="Woyke T."/>
            <person name="Ryan C.M."/>
            <person name="Banfield J.F."/>
        </authorList>
    </citation>
    <scope>NUCLEOTIDE SEQUENCE [LARGE SCALE GENOMIC DNA]</scope>
    <source>
        <strain evidence="3">CG10_big_fil_rev_8_21_14_0_10_48_11</strain>
    </source>
</reference>
<dbReference type="Proteomes" id="UP000231152">
    <property type="component" value="Unassembled WGS sequence"/>
</dbReference>
<feature type="region of interest" description="Disordered" evidence="1">
    <location>
        <begin position="592"/>
        <end position="615"/>
    </location>
</feature>
<dbReference type="PANTHER" id="PTHR35788:SF1">
    <property type="entry name" value="EXPORTED PROTEIN"/>
    <property type="match status" value="1"/>
</dbReference>
<evidence type="ECO:0000313" key="3">
    <source>
        <dbReference type="EMBL" id="PJE75844.1"/>
    </source>
</evidence>